<evidence type="ECO:0000313" key="2">
    <source>
        <dbReference type="EMBL" id="KAK1752723.1"/>
    </source>
</evidence>
<accession>A0AAJ0B6R0</accession>
<dbReference type="Proteomes" id="UP001239445">
    <property type="component" value="Unassembled WGS sequence"/>
</dbReference>
<proteinExistence type="predicted"/>
<protein>
    <submittedName>
        <fullName evidence="2">Uncharacterized protein</fullName>
    </submittedName>
</protein>
<evidence type="ECO:0000256" key="1">
    <source>
        <dbReference type="SAM" id="MobiDB-lite"/>
    </source>
</evidence>
<evidence type="ECO:0000313" key="3">
    <source>
        <dbReference type="Proteomes" id="UP001239445"/>
    </source>
</evidence>
<feature type="region of interest" description="Disordered" evidence="1">
    <location>
        <begin position="493"/>
        <end position="537"/>
    </location>
</feature>
<name>A0AAJ0B6R0_9PEZI</name>
<feature type="compositionally biased region" description="Polar residues" evidence="1">
    <location>
        <begin position="431"/>
        <end position="442"/>
    </location>
</feature>
<feature type="compositionally biased region" description="Low complexity" evidence="1">
    <location>
        <begin position="361"/>
        <end position="371"/>
    </location>
</feature>
<dbReference type="EMBL" id="MU839839">
    <property type="protein sequence ID" value="KAK1752723.1"/>
    <property type="molecule type" value="Genomic_DNA"/>
</dbReference>
<feature type="region of interest" description="Disordered" evidence="1">
    <location>
        <begin position="419"/>
        <end position="458"/>
    </location>
</feature>
<feature type="compositionally biased region" description="Pro residues" evidence="1">
    <location>
        <begin position="445"/>
        <end position="458"/>
    </location>
</feature>
<comment type="caution">
    <text evidence="2">The sequence shown here is derived from an EMBL/GenBank/DDBJ whole genome shotgun (WGS) entry which is preliminary data.</text>
</comment>
<sequence>MSTPPFLMSNFIPRSRLQYGLATSRPSRSPTTPSTKDVSQDMSCVFAADRRFCGITRRRPGMLSLGRGGLLIPISAEFSIFLASRLKGGLPFAETGKALEETSPTSNALSESDTEKNIVERSLDPAETNRAPCVDTKAIVDAQDCHSEFQSKLSLRGGSGEVEQEELQDHEADREDAKQALHSRRLSTSSTLSGDTLLADNDIPGSVSRATEDNTCAIEDDEPDESPAEDTSPPTVPFDPGISSSVPEPGDAVTSGSADDGPVSSQIDPSDSVTAQQPLTSFIGTDNSPNDSDINGNVSNHPFKVSLDLGEDERSVWTEQVDNEEASHQPCEGGSQLPASHGPSTICHNERGAGFDSDALQQGQGVQSGHQSQDHIDLLSGTGAWAENEQVWEESLQDSIPSTTAQDTWSDVESILVPLSDNDEDNDDFSHPSTPTGISSSLRVPPNPADPFFPPYPCEPQVYEPQEQEQGLQEQGAQEYNYQQHEYDHAAYSHPQTQQCDSGEHGLQYNNPLPYPNDQEIDDRDSYYDPSPPAPHPSWSLHSFTDAAGHMDTYTNAQQRDPAWREYYSRALPRCSWVLFPRREMVRRQQGVPELRVTTAEGEEAWPDDLGYYAGAESWADLDEDEDW</sequence>
<feature type="region of interest" description="Disordered" evidence="1">
    <location>
        <begin position="151"/>
        <end position="304"/>
    </location>
</feature>
<feature type="compositionally biased region" description="Acidic residues" evidence="1">
    <location>
        <begin position="218"/>
        <end position="228"/>
    </location>
</feature>
<feature type="region of interest" description="Disordered" evidence="1">
    <location>
        <begin position="320"/>
        <end position="374"/>
    </location>
</feature>
<gene>
    <name evidence="2" type="ORF">QBC47DRAFT_416343</name>
</gene>
<feature type="compositionally biased region" description="Polar residues" evidence="1">
    <location>
        <begin position="263"/>
        <end position="300"/>
    </location>
</feature>
<dbReference type="AlphaFoldDB" id="A0AAJ0B6R0"/>
<reference evidence="2" key="1">
    <citation type="submission" date="2023-06" db="EMBL/GenBank/DDBJ databases">
        <title>Genome-scale phylogeny and comparative genomics of the fungal order Sordariales.</title>
        <authorList>
            <consortium name="Lawrence Berkeley National Laboratory"/>
            <person name="Hensen N."/>
            <person name="Bonometti L."/>
            <person name="Westerberg I."/>
            <person name="Brannstrom I.O."/>
            <person name="Guillou S."/>
            <person name="Cros-Aarteil S."/>
            <person name="Calhoun S."/>
            <person name="Haridas S."/>
            <person name="Kuo A."/>
            <person name="Mondo S."/>
            <person name="Pangilinan J."/>
            <person name="Riley R."/>
            <person name="Labutti K."/>
            <person name="Andreopoulos B."/>
            <person name="Lipzen A."/>
            <person name="Chen C."/>
            <person name="Yanf M."/>
            <person name="Daum C."/>
            <person name="Ng V."/>
            <person name="Clum A."/>
            <person name="Steindorff A."/>
            <person name="Ohm R."/>
            <person name="Martin F."/>
            <person name="Silar P."/>
            <person name="Natvig D."/>
            <person name="Lalanne C."/>
            <person name="Gautier V."/>
            <person name="Ament-Velasquez S.L."/>
            <person name="Kruys A."/>
            <person name="Hutchinson M.I."/>
            <person name="Powell A.J."/>
            <person name="Barry K."/>
            <person name="Miller A.N."/>
            <person name="Grigoriev I.V."/>
            <person name="Debuchy R."/>
            <person name="Gladieux P."/>
            <person name="Thoren M.H."/>
            <person name="Johannesson H."/>
        </authorList>
    </citation>
    <scope>NUCLEOTIDE SEQUENCE</scope>
    <source>
        <strain evidence="2">PSN4</strain>
    </source>
</reference>
<keyword evidence="3" id="KW-1185">Reference proteome</keyword>
<feature type="compositionally biased region" description="Basic and acidic residues" evidence="1">
    <location>
        <begin position="167"/>
        <end position="179"/>
    </location>
</feature>
<organism evidence="2 3">
    <name type="scientific">Echria macrotheca</name>
    <dbReference type="NCBI Taxonomy" id="438768"/>
    <lineage>
        <taxon>Eukaryota</taxon>
        <taxon>Fungi</taxon>
        <taxon>Dikarya</taxon>
        <taxon>Ascomycota</taxon>
        <taxon>Pezizomycotina</taxon>
        <taxon>Sordariomycetes</taxon>
        <taxon>Sordariomycetidae</taxon>
        <taxon>Sordariales</taxon>
        <taxon>Schizotheciaceae</taxon>
        <taxon>Echria</taxon>
    </lineage>
</organism>